<dbReference type="AlphaFoldDB" id="A0AAW7X2T8"/>
<comment type="caution">
    <text evidence="1">The sequence shown here is derived from an EMBL/GenBank/DDBJ whole genome shotgun (WGS) entry which is preliminary data.</text>
</comment>
<name>A0AAW7X2T8_9GAMM</name>
<dbReference type="RefSeq" id="WP_280946250.1">
    <property type="nucleotide sequence ID" value="NZ_CP123764.1"/>
</dbReference>
<organism evidence="1 2">
    <name type="scientific">Saccharophagus degradans</name>
    <dbReference type="NCBI Taxonomy" id="86304"/>
    <lineage>
        <taxon>Bacteria</taxon>
        <taxon>Pseudomonadati</taxon>
        <taxon>Pseudomonadota</taxon>
        <taxon>Gammaproteobacteria</taxon>
        <taxon>Cellvibrionales</taxon>
        <taxon>Cellvibrionaceae</taxon>
        <taxon>Saccharophagus</taxon>
    </lineage>
</organism>
<dbReference type="Proteomes" id="UP001169760">
    <property type="component" value="Unassembled WGS sequence"/>
</dbReference>
<reference evidence="1" key="1">
    <citation type="submission" date="2023-07" db="EMBL/GenBank/DDBJ databases">
        <title>Genome content predicts the carbon catabolic preferences of heterotrophic bacteria.</title>
        <authorList>
            <person name="Gralka M."/>
        </authorList>
    </citation>
    <scope>NUCLEOTIDE SEQUENCE</scope>
    <source>
        <strain evidence="1">I3M17_2</strain>
    </source>
</reference>
<accession>A0AAW7X2T8</accession>
<evidence type="ECO:0000313" key="1">
    <source>
        <dbReference type="EMBL" id="MDO6422100.1"/>
    </source>
</evidence>
<evidence type="ECO:0000313" key="2">
    <source>
        <dbReference type="Proteomes" id="UP001169760"/>
    </source>
</evidence>
<sequence length="122" mass="13460">MRLFYSKTLPNDCSVLVLVAEGGRRIEFYLRQSDEGATLLALAGSNEPGKSKLQGPYETVEQAIAARNAIAQALINEGFGHVVNHQPLWELAAQRAWGEVKSKNSAAKVDTTFKPQDVFLDW</sequence>
<proteinExistence type="predicted"/>
<protein>
    <recommendedName>
        <fullName evidence="3">WGR domain-containing protein</fullName>
    </recommendedName>
</protein>
<evidence type="ECO:0008006" key="3">
    <source>
        <dbReference type="Google" id="ProtNLM"/>
    </source>
</evidence>
<dbReference type="EMBL" id="JAUOPB010000004">
    <property type="protein sequence ID" value="MDO6422100.1"/>
    <property type="molecule type" value="Genomic_DNA"/>
</dbReference>
<gene>
    <name evidence="1" type="ORF">Q4521_06420</name>
</gene>